<feature type="compositionally biased region" description="Pro residues" evidence="1">
    <location>
        <begin position="69"/>
        <end position="78"/>
    </location>
</feature>
<reference evidence="2" key="1">
    <citation type="submission" date="2020-05" db="EMBL/GenBank/DDBJ databases">
        <title>WGS assembly of Panicum virgatum.</title>
        <authorList>
            <person name="Lovell J.T."/>
            <person name="Jenkins J."/>
            <person name="Shu S."/>
            <person name="Juenger T.E."/>
            <person name="Schmutz J."/>
        </authorList>
    </citation>
    <scope>NUCLEOTIDE SEQUENCE</scope>
    <source>
        <strain evidence="2">AP13</strain>
    </source>
</reference>
<protein>
    <submittedName>
        <fullName evidence="2">Uncharacterized protein</fullName>
    </submittedName>
</protein>
<evidence type="ECO:0000256" key="1">
    <source>
        <dbReference type="SAM" id="MobiDB-lite"/>
    </source>
</evidence>
<sequence length="112" mass="12110">MLDGGRLSLIDHKLAGKEASQPSRQLTCPQLAGSRRPQRPPLLDRDASARGWRACTGLRSPASVRGSPASPPPSPRQLPLPGRAASPLFSTALPPRAARRRHCLASVRRRRP</sequence>
<keyword evidence="3" id="KW-1185">Reference proteome</keyword>
<gene>
    <name evidence="2" type="ORF">PVAP13_5NG295542</name>
</gene>
<feature type="compositionally biased region" description="Basic residues" evidence="1">
    <location>
        <begin position="97"/>
        <end position="112"/>
    </location>
</feature>
<feature type="compositionally biased region" description="Low complexity" evidence="1">
    <location>
        <begin position="59"/>
        <end position="68"/>
    </location>
</feature>
<evidence type="ECO:0000313" key="2">
    <source>
        <dbReference type="EMBL" id="KAG2589840.1"/>
    </source>
</evidence>
<dbReference type="Proteomes" id="UP000823388">
    <property type="component" value="Chromosome 5N"/>
</dbReference>
<name>A0A8T0RWD9_PANVG</name>
<feature type="region of interest" description="Disordered" evidence="1">
    <location>
        <begin position="13"/>
        <end position="112"/>
    </location>
</feature>
<organism evidence="2 3">
    <name type="scientific">Panicum virgatum</name>
    <name type="common">Blackwell switchgrass</name>
    <dbReference type="NCBI Taxonomy" id="38727"/>
    <lineage>
        <taxon>Eukaryota</taxon>
        <taxon>Viridiplantae</taxon>
        <taxon>Streptophyta</taxon>
        <taxon>Embryophyta</taxon>
        <taxon>Tracheophyta</taxon>
        <taxon>Spermatophyta</taxon>
        <taxon>Magnoliopsida</taxon>
        <taxon>Liliopsida</taxon>
        <taxon>Poales</taxon>
        <taxon>Poaceae</taxon>
        <taxon>PACMAD clade</taxon>
        <taxon>Panicoideae</taxon>
        <taxon>Panicodae</taxon>
        <taxon>Paniceae</taxon>
        <taxon>Panicinae</taxon>
        <taxon>Panicum</taxon>
        <taxon>Panicum sect. Hiantes</taxon>
    </lineage>
</organism>
<dbReference type="AlphaFoldDB" id="A0A8T0RWD9"/>
<comment type="caution">
    <text evidence="2">The sequence shown here is derived from an EMBL/GenBank/DDBJ whole genome shotgun (WGS) entry which is preliminary data.</text>
</comment>
<accession>A0A8T0RWD9</accession>
<dbReference type="EMBL" id="CM029046">
    <property type="protein sequence ID" value="KAG2589840.1"/>
    <property type="molecule type" value="Genomic_DNA"/>
</dbReference>
<evidence type="ECO:0000313" key="3">
    <source>
        <dbReference type="Proteomes" id="UP000823388"/>
    </source>
</evidence>
<proteinExistence type="predicted"/>